<feature type="domain" description="C2H2-type" evidence="6">
    <location>
        <begin position="27"/>
        <end position="56"/>
    </location>
</feature>
<evidence type="ECO:0000256" key="1">
    <source>
        <dbReference type="ARBA" id="ARBA00022723"/>
    </source>
</evidence>
<keyword evidence="3 5" id="KW-0863">Zinc-finger</keyword>
<feature type="domain" description="C2H2-type" evidence="6">
    <location>
        <begin position="57"/>
        <end position="84"/>
    </location>
</feature>
<dbReference type="PROSITE" id="PS00028">
    <property type="entry name" value="ZINC_FINGER_C2H2_1"/>
    <property type="match status" value="2"/>
</dbReference>
<dbReference type="Proteomes" id="UP001266305">
    <property type="component" value="Unassembled WGS sequence"/>
</dbReference>
<dbReference type="PANTHER" id="PTHR19818:SF139">
    <property type="entry name" value="PAIR-RULE PROTEIN ODD-PAIRED"/>
    <property type="match status" value="1"/>
</dbReference>
<dbReference type="EMBL" id="JASSZA010000012">
    <property type="protein sequence ID" value="KAK2096844.1"/>
    <property type="molecule type" value="Genomic_DNA"/>
</dbReference>
<dbReference type="PROSITE" id="PS50157">
    <property type="entry name" value="ZINC_FINGER_C2H2_2"/>
    <property type="match status" value="2"/>
</dbReference>
<organism evidence="7 8">
    <name type="scientific">Saguinus oedipus</name>
    <name type="common">Cotton-top tamarin</name>
    <name type="synonym">Oedipomidas oedipus</name>
    <dbReference type="NCBI Taxonomy" id="9490"/>
    <lineage>
        <taxon>Eukaryota</taxon>
        <taxon>Metazoa</taxon>
        <taxon>Chordata</taxon>
        <taxon>Craniata</taxon>
        <taxon>Vertebrata</taxon>
        <taxon>Euteleostomi</taxon>
        <taxon>Mammalia</taxon>
        <taxon>Eutheria</taxon>
        <taxon>Euarchontoglires</taxon>
        <taxon>Primates</taxon>
        <taxon>Haplorrhini</taxon>
        <taxon>Platyrrhini</taxon>
        <taxon>Cebidae</taxon>
        <taxon>Callitrichinae</taxon>
        <taxon>Saguinus</taxon>
    </lineage>
</organism>
<comment type="caution">
    <text evidence="7">The sequence shown here is derived from an EMBL/GenBank/DDBJ whole genome shotgun (WGS) entry which is preliminary data.</text>
</comment>
<evidence type="ECO:0000256" key="3">
    <source>
        <dbReference type="ARBA" id="ARBA00022771"/>
    </source>
</evidence>
<dbReference type="PANTHER" id="PTHR19818">
    <property type="entry name" value="ZINC FINGER PROTEIN ZIC AND GLI"/>
    <property type="match status" value="1"/>
</dbReference>
<evidence type="ECO:0000313" key="7">
    <source>
        <dbReference type="EMBL" id="KAK2096844.1"/>
    </source>
</evidence>
<dbReference type="InterPro" id="IPR050329">
    <property type="entry name" value="GLI_C2H2-zinc-finger"/>
</dbReference>
<dbReference type="InterPro" id="IPR036236">
    <property type="entry name" value="Znf_C2H2_sf"/>
</dbReference>
<name>A0ABQ9UIF5_SAGOE</name>
<sequence>MAAALCRGKTFIDQITLTHYRRHTGEKPCEYAGCAKHFGRLSTLLEHWRMHRGKWPFQCAQCGRCFGCLSTLLEHPRTHTSEKPFQ</sequence>
<proteinExistence type="predicted"/>
<keyword evidence="2" id="KW-0677">Repeat</keyword>
<reference evidence="7 8" key="1">
    <citation type="submission" date="2023-05" db="EMBL/GenBank/DDBJ databases">
        <title>B98-5 Cell Line De Novo Hybrid Assembly: An Optical Mapping Approach.</title>
        <authorList>
            <person name="Kananen K."/>
            <person name="Auerbach J.A."/>
            <person name="Kautto E."/>
            <person name="Blachly J.S."/>
        </authorList>
    </citation>
    <scope>NUCLEOTIDE SEQUENCE [LARGE SCALE GENOMIC DNA]</scope>
    <source>
        <strain evidence="7">B95-8</strain>
        <tissue evidence="7">Cell line</tissue>
    </source>
</reference>
<keyword evidence="8" id="KW-1185">Reference proteome</keyword>
<dbReference type="Gene3D" id="3.30.160.60">
    <property type="entry name" value="Classic Zinc Finger"/>
    <property type="match status" value="2"/>
</dbReference>
<protein>
    <recommendedName>
        <fullName evidence="6">C2H2-type domain-containing protein</fullName>
    </recommendedName>
</protein>
<accession>A0ABQ9UIF5</accession>
<keyword evidence="4" id="KW-0862">Zinc</keyword>
<evidence type="ECO:0000313" key="8">
    <source>
        <dbReference type="Proteomes" id="UP001266305"/>
    </source>
</evidence>
<evidence type="ECO:0000256" key="2">
    <source>
        <dbReference type="ARBA" id="ARBA00022737"/>
    </source>
</evidence>
<evidence type="ECO:0000256" key="4">
    <source>
        <dbReference type="ARBA" id="ARBA00022833"/>
    </source>
</evidence>
<keyword evidence="1" id="KW-0479">Metal-binding</keyword>
<evidence type="ECO:0000259" key="6">
    <source>
        <dbReference type="PROSITE" id="PS50157"/>
    </source>
</evidence>
<dbReference type="SMART" id="SM00355">
    <property type="entry name" value="ZnF_C2H2"/>
    <property type="match status" value="2"/>
</dbReference>
<evidence type="ECO:0000256" key="5">
    <source>
        <dbReference type="PROSITE-ProRule" id="PRU00042"/>
    </source>
</evidence>
<dbReference type="InterPro" id="IPR013087">
    <property type="entry name" value="Znf_C2H2_type"/>
</dbReference>
<gene>
    <name evidence="7" type="ORF">P7K49_025878</name>
</gene>
<dbReference type="SUPFAM" id="SSF57667">
    <property type="entry name" value="beta-beta-alpha zinc fingers"/>
    <property type="match status" value="1"/>
</dbReference>